<dbReference type="InterPro" id="IPR044068">
    <property type="entry name" value="CB"/>
</dbReference>
<evidence type="ECO:0000256" key="3">
    <source>
        <dbReference type="ARBA" id="ARBA00023172"/>
    </source>
</evidence>
<evidence type="ECO:0000313" key="7">
    <source>
        <dbReference type="EMBL" id="MBO0935083.1"/>
    </source>
</evidence>
<keyword evidence="8" id="KW-1185">Reference proteome</keyword>
<feature type="domain" description="Tyr recombinase" evidence="5">
    <location>
        <begin position="198"/>
        <end position="378"/>
    </location>
</feature>
<keyword evidence="2 4" id="KW-0238">DNA-binding</keyword>
<dbReference type="Gene3D" id="1.10.150.130">
    <property type="match status" value="1"/>
</dbReference>
<evidence type="ECO:0000256" key="1">
    <source>
        <dbReference type="ARBA" id="ARBA00022908"/>
    </source>
</evidence>
<dbReference type="PROSITE" id="PS51898">
    <property type="entry name" value="TYR_RECOMBINASE"/>
    <property type="match status" value="1"/>
</dbReference>
<evidence type="ECO:0000256" key="4">
    <source>
        <dbReference type="PROSITE-ProRule" id="PRU01248"/>
    </source>
</evidence>
<accession>A0A939GC58</accession>
<sequence>MFRLLTNGKRAPDVSTGIHCDRENFDPKTRTIKNDPVNSARLRTLEAAVQRIFKDRELTGRSLNAKVIRDIALGLRGHNEPLPTVIEGIRRYLERHEKRVAIQDLADGSMKRYRTYADILECFFTLQSGYGKDTNFNELKPALEHHLVYDYLKAKRGYSHNYALKIFQFMRSIIEYAVAEEWADRNPIRHVKIRKYHKDPVALTMADLERLRDFTFAEPHANQVRDVFLFCCYSGLAFVDVATLSRHSLTTISDVPCILKSRTKSGVQAFVPLFPEASAILDRYAQHEACRMKGLLLPVLSNPKMNKWLKIIGNTVGIKESLHTHLARKTFTMYSEELGFSLSEMAVMMGLKNVTMLEDHYYQRRREPVITRFKNIFRPDSDQQQAG</sequence>
<keyword evidence="1" id="KW-0229">DNA integration</keyword>
<proteinExistence type="predicted"/>
<dbReference type="GO" id="GO:0015074">
    <property type="term" value="P:DNA integration"/>
    <property type="evidence" value="ECO:0007669"/>
    <property type="project" value="UniProtKB-KW"/>
</dbReference>
<reference evidence="7" key="1">
    <citation type="submission" date="2021-03" db="EMBL/GenBank/DDBJ databases">
        <title>Fibrella sp. HMF5335 genome sequencing and assembly.</title>
        <authorList>
            <person name="Kang H."/>
            <person name="Kim H."/>
            <person name="Bae S."/>
            <person name="Joh K."/>
        </authorList>
    </citation>
    <scope>NUCLEOTIDE SEQUENCE</scope>
    <source>
        <strain evidence="7">HMF5335</strain>
    </source>
</reference>
<dbReference type="Gene3D" id="1.10.443.10">
    <property type="entry name" value="Intergrase catalytic core"/>
    <property type="match status" value="1"/>
</dbReference>
<evidence type="ECO:0000259" key="6">
    <source>
        <dbReference type="PROSITE" id="PS51900"/>
    </source>
</evidence>
<dbReference type="PROSITE" id="PS51900">
    <property type="entry name" value="CB"/>
    <property type="match status" value="1"/>
</dbReference>
<gene>
    <name evidence="7" type="ORF">J2I47_00855</name>
</gene>
<evidence type="ECO:0000256" key="2">
    <source>
        <dbReference type="ARBA" id="ARBA00023125"/>
    </source>
</evidence>
<dbReference type="InterPro" id="IPR002104">
    <property type="entry name" value="Integrase_catalytic"/>
</dbReference>
<dbReference type="Proteomes" id="UP000664034">
    <property type="component" value="Unassembled WGS sequence"/>
</dbReference>
<dbReference type="Pfam" id="PF00589">
    <property type="entry name" value="Phage_integrase"/>
    <property type="match status" value="1"/>
</dbReference>
<dbReference type="RefSeq" id="WP_207362654.1">
    <property type="nucleotide sequence ID" value="NZ_JAFMYV010000001.1"/>
</dbReference>
<protein>
    <submittedName>
        <fullName evidence="7">Phage integrase SAM-like domain-containing protein</fullName>
    </submittedName>
</protein>
<dbReference type="SUPFAM" id="SSF56349">
    <property type="entry name" value="DNA breaking-rejoining enzymes"/>
    <property type="match status" value="1"/>
</dbReference>
<dbReference type="CDD" id="cd01185">
    <property type="entry name" value="INTN1_C_like"/>
    <property type="match status" value="1"/>
</dbReference>
<feature type="domain" description="Core-binding (CB)" evidence="6">
    <location>
        <begin position="83"/>
        <end position="178"/>
    </location>
</feature>
<evidence type="ECO:0000313" key="8">
    <source>
        <dbReference type="Proteomes" id="UP000664034"/>
    </source>
</evidence>
<dbReference type="Pfam" id="PF13102">
    <property type="entry name" value="Phage_int_SAM_5"/>
    <property type="match status" value="1"/>
</dbReference>
<dbReference type="EMBL" id="JAFMYV010000001">
    <property type="protein sequence ID" value="MBO0935083.1"/>
    <property type="molecule type" value="Genomic_DNA"/>
</dbReference>
<dbReference type="InterPro" id="IPR025269">
    <property type="entry name" value="SAM-like_dom"/>
</dbReference>
<dbReference type="InterPro" id="IPR011010">
    <property type="entry name" value="DNA_brk_join_enz"/>
</dbReference>
<dbReference type="InterPro" id="IPR013762">
    <property type="entry name" value="Integrase-like_cat_sf"/>
</dbReference>
<dbReference type="AlphaFoldDB" id="A0A939GC58"/>
<dbReference type="GO" id="GO:0003677">
    <property type="term" value="F:DNA binding"/>
    <property type="evidence" value="ECO:0007669"/>
    <property type="project" value="UniProtKB-UniRule"/>
</dbReference>
<evidence type="ECO:0000259" key="5">
    <source>
        <dbReference type="PROSITE" id="PS51898"/>
    </source>
</evidence>
<name>A0A939GC58_9BACT</name>
<dbReference type="GO" id="GO:0006310">
    <property type="term" value="P:DNA recombination"/>
    <property type="evidence" value="ECO:0007669"/>
    <property type="project" value="UniProtKB-KW"/>
</dbReference>
<comment type="caution">
    <text evidence="7">The sequence shown here is derived from an EMBL/GenBank/DDBJ whole genome shotgun (WGS) entry which is preliminary data.</text>
</comment>
<dbReference type="InterPro" id="IPR010998">
    <property type="entry name" value="Integrase_recombinase_N"/>
</dbReference>
<organism evidence="7 8">
    <name type="scientific">Fibrella rubiginis</name>
    <dbReference type="NCBI Taxonomy" id="2817060"/>
    <lineage>
        <taxon>Bacteria</taxon>
        <taxon>Pseudomonadati</taxon>
        <taxon>Bacteroidota</taxon>
        <taxon>Cytophagia</taxon>
        <taxon>Cytophagales</taxon>
        <taxon>Spirosomataceae</taxon>
        <taxon>Fibrella</taxon>
    </lineage>
</organism>
<keyword evidence="3" id="KW-0233">DNA recombination</keyword>